<sequence>MRAIFCDLQTVPSAAFGFRLNMTRQDTLCMLGALQVCPQFGPSLFGEPDYWAPAVIRSREKSGKVYRAEFCYQQHPRYNVHRKRDAPCSVYISYDISESLTTYIITSADDDPWVSRAKSRLAEYYLRTGPETPLQRAESLDPFLLQSILCHEQLIEAKILISELRGRLSVVSKSLTVHSQIPTDGSLLNTITQKLYALSEEADALYRSIELGSEVATHCVGARQELLDAQPSRVFAASNVGDGLNYLVDSLDSQKQYIQGYKNSKDTAMTLVFHLLTQQDSLTSTEISRDMKKDSASMKTIAVLTMVFLPATAVSSFFGMAFFNLSDTGQFVASREIWMFAVTSVPLTVIILSLWVFWSPLSTKFKSEWV</sequence>
<keyword evidence="2 5" id="KW-0812">Transmembrane</keyword>
<comment type="caution">
    <text evidence="6">The sequence shown here is derived from an EMBL/GenBank/DDBJ whole genome shotgun (WGS) entry which is preliminary data.</text>
</comment>
<organism evidence="6 7">
    <name type="scientific">Bionectria ochroleuca</name>
    <name type="common">Gliocladium roseum</name>
    <dbReference type="NCBI Taxonomy" id="29856"/>
    <lineage>
        <taxon>Eukaryota</taxon>
        <taxon>Fungi</taxon>
        <taxon>Dikarya</taxon>
        <taxon>Ascomycota</taxon>
        <taxon>Pezizomycotina</taxon>
        <taxon>Sordariomycetes</taxon>
        <taxon>Hypocreomycetidae</taxon>
        <taxon>Hypocreales</taxon>
        <taxon>Bionectriaceae</taxon>
        <taxon>Clonostachys</taxon>
    </lineage>
</organism>
<dbReference type="EMBL" id="JADCTT010000008">
    <property type="protein sequence ID" value="KAF9749306.1"/>
    <property type="molecule type" value="Genomic_DNA"/>
</dbReference>
<evidence type="ECO:0000313" key="6">
    <source>
        <dbReference type="EMBL" id="KAF9749306.1"/>
    </source>
</evidence>
<dbReference type="Proteomes" id="UP000616885">
    <property type="component" value="Unassembled WGS sequence"/>
</dbReference>
<accession>A0A8H7KE68</accession>
<feature type="transmembrane region" description="Helical" evidence="5">
    <location>
        <begin position="301"/>
        <end position="325"/>
    </location>
</feature>
<reference evidence="6" key="1">
    <citation type="submission" date="2020-10" db="EMBL/GenBank/DDBJ databases">
        <title>High-Quality Genome Resource of Clonostachys rosea strain S41 by Oxford Nanopore Long-Read Sequencing.</title>
        <authorList>
            <person name="Wang H."/>
        </authorList>
    </citation>
    <scope>NUCLEOTIDE SEQUENCE</scope>
    <source>
        <strain evidence="6">S41</strain>
    </source>
</reference>
<feature type="transmembrane region" description="Helical" evidence="5">
    <location>
        <begin position="337"/>
        <end position="358"/>
    </location>
</feature>
<gene>
    <name evidence="6" type="ORF">IM811_017101</name>
</gene>
<evidence type="ECO:0000256" key="1">
    <source>
        <dbReference type="ARBA" id="ARBA00004141"/>
    </source>
</evidence>
<keyword evidence="4 5" id="KW-0472">Membrane</keyword>
<dbReference type="SUPFAM" id="SSF144083">
    <property type="entry name" value="Magnesium transport protein CorA, transmembrane region"/>
    <property type="match status" value="1"/>
</dbReference>
<evidence type="ECO:0000256" key="2">
    <source>
        <dbReference type="ARBA" id="ARBA00022692"/>
    </source>
</evidence>
<name>A0A8H7KE68_BIOOC</name>
<evidence type="ECO:0000256" key="4">
    <source>
        <dbReference type="ARBA" id="ARBA00023136"/>
    </source>
</evidence>
<evidence type="ECO:0000256" key="5">
    <source>
        <dbReference type="SAM" id="Phobius"/>
    </source>
</evidence>
<evidence type="ECO:0000256" key="3">
    <source>
        <dbReference type="ARBA" id="ARBA00022989"/>
    </source>
</evidence>
<protein>
    <submittedName>
        <fullName evidence="6">Uncharacterized protein</fullName>
    </submittedName>
</protein>
<keyword evidence="3 5" id="KW-1133">Transmembrane helix</keyword>
<dbReference type="Gene3D" id="1.20.58.340">
    <property type="entry name" value="Magnesium transport protein CorA, transmembrane region"/>
    <property type="match status" value="1"/>
</dbReference>
<evidence type="ECO:0000313" key="7">
    <source>
        <dbReference type="Proteomes" id="UP000616885"/>
    </source>
</evidence>
<dbReference type="AlphaFoldDB" id="A0A8H7KE68"/>
<dbReference type="InterPro" id="IPR045863">
    <property type="entry name" value="CorA_TM1_TM2"/>
</dbReference>
<dbReference type="GO" id="GO:0016020">
    <property type="term" value="C:membrane"/>
    <property type="evidence" value="ECO:0007669"/>
    <property type="project" value="UniProtKB-SubCell"/>
</dbReference>
<comment type="subcellular location">
    <subcellularLocation>
        <location evidence="1">Membrane</location>
        <topology evidence="1">Multi-pass membrane protein</topology>
    </subcellularLocation>
</comment>
<proteinExistence type="predicted"/>